<dbReference type="PANTHER" id="PTHR24148">
    <property type="entry name" value="ANKYRIN REPEAT DOMAIN-CONTAINING PROTEIN 39 HOMOLOG-RELATED"/>
    <property type="match status" value="1"/>
</dbReference>
<reference evidence="3" key="1">
    <citation type="submission" date="2022-10" db="EMBL/GenBank/DDBJ databases">
        <title>Determination and structural analysis of whole genome sequence of Sarocladium strictum F4-1.</title>
        <authorList>
            <person name="Hu L."/>
            <person name="Jiang Y."/>
        </authorList>
    </citation>
    <scope>NUCLEOTIDE SEQUENCE</scope>
    <source>
        <strain evidence="3">F4-1</strain>
    </source>
</reference>
<keyword evidence="4" id="KW-1185">Reference proteome</keyword>
<name>A0AA39L4U5_SARSR</name>
<sequence length="838" mass="96027">MKSSFDAHYADDESRDSSDDGPAEPSASSPYQYKPLEQGEIRLLVLLEADGLEDDLECGLIALPLAHFAPEGDNSDSFTALSYVWGHGSRKRAVYVDDQVIHVSRNLDTALRYLRRRDRHILLWVDAICINQSDVSERNHQVQQMRDIFECAHETVAYLGDHDDGNIAHSAWNFLERHSTWALNENLDQSTDVPKRRQDQIHFRGDLYAVYHAVLTREWFQRVWVFQEAVVSKRLSIQSRHRRVPWDDFVRCTVLQGRKHDRYGQSLAQASGFDFVRQLWQARVSFHAARKQEQYLPSWYPEHMDPVHDVLSTDMLDILVLARRRQASDSRDKVFALLGVSTGFDWQANGTVDYGKAPAEVFKDFAYDYMVTNKDYRVLSYLDRASRPEYFHRQVKHWKLARQNLPGNAVAIAGYRMEESEVNALEAEDEYSTLFREELTEQIPLQSEWLDKDDKAGGPVRHHLRSTAQACSRRLQGLRDDLRGYDDSERLQLPTWVPNWDCKNLTDHEPRAIIEVADPVRSSRSMKVDASDEEPAPPQIDVEAYRTWVSGHAPGWGSVPRGNLAVQGRVLGKVVSGMSSTSLLGRDESMFSELQSRWKKEQEYQTFPLEAHVLSLWTKLLKQTWLAEEPVMQDMGRLRPEQSRRAVLDIGNELSGNPHRRTLDEFDLDTLPPRPGSIEAYLVERAQMLTDWSADSIASLSTVTAPKSIIDRRLLGLYRGTKISPRNRHPRDVLLQERYKARCGTDLGPEKLVLLPSEAKFGDLVVLFPGAKVPFLVRKKRVCGMEHWSTRKLHGGNLPNMETAKSYVECALVGECWVNGFADIAREEKVFDIVFSVQ</sequence>
<proteinExistence type="predicted"/>
<dbReference type="Proteomes" id="UP001175261">
    <property type="component" value="Unassembled WGS sequence"/>
</dbReference>
<dbReference type="AlphaFoldDB" id="A0AA39L4U5"/>
<evidence type="ECO:0000313" key="3">
    <source>
        <dbReference type="EMBL" id="KAK0384556.1"/>
    </source>
</evidence>
<dbReference type="EMBL" id="JAPDFR010000008">
    <property type="protein sequence ID" value="KAK0384556.1"/>
    <property type="molecule type" value="Genomic_DNA"/>
</dbReference>
<comment type="caution">
    <text evidence="3">The sequence shown here is derived from an EMBL/GenBank/DDBJ whole genome shotgun (WGS) entry which is preliminary data.</text>
</comment>
<evidence type="ECO:0000256" key="1">
    <source>
        <dbReference type="SAM" id="MobiDB-lite"/>
    </source>
</evidence>
<dbReference type="PANTHER" id="PTHR24148:SF73">
    <property type="entry name" value="HET DOMAIN PROTEIN (AFU_ORTHOLOGUE AFUA_8G01020)"/>
    <property type="match status" value="1"/>
</dbReference>
<evidence type="ECO:0000313" key="4">
    <source>
        <dbReference type="Proteomes" id="UP001175261"/>
    </source>
</evidence>
<feature type="compositionally biased region" description="Basic and acidic residues" evidence="1">
    <location>
        <begin position="8"/>
        <end position="18"/>
    </location>
</feature>
<dbReference type="InterPro" id="IPR052895">
    <property type="entry name" value="HetReg/Transcr_Mod"/>
</dbReference>
<evidence type="ECO:0000259" key="2">
    <source>
        <dbReference type="Pfam" id="PF06985"/>
    </source>
</evidence>
<feature type="region of interest" description="Disordered" evidence="1">
    <location>
        <begin position="1"/>
        <end position="32"/>
    </location>
</feature>
<feature type="domain" description="Heterokaryon incompatibility" evidence="2">
    <location>
        <begin position="78"/>
        <end position="228"/>
    </location>
</feature>
<dbReference type="Pfam" id="PF06985">
    <property type="entry name" value="HET"/>
    <property type="match status" value="1"/>
</dbReference>
<protein>
    <recommendedName>
        <fullName evidence="2">Heterokaryon incompatibility domain-containing protein</fullName>
    </recommendedName>
</protein>
<dbReference type="InterPro" id="IPR010730">
    <property type="entry name" value="HET"/>
</dbReference>
<gene>
    <name evidence="3" type="ORF">NLU13_8642</name>
</gene>
<organism evidence="3 4">
    <name type="scientific">Sarocladium strictum</name>
    <name type="common">Black bundle disease fungus</name>
    <name type="synonym">Acremonium strictum</name>
    <dbReference type="NCBI Taxonomy" id="5046"/>
    <lineage>
        <taxon>Eukaryota</taxon>
        <taxon>Fungi</taxon>
        <taxon>Dikarya</taxon>
        <taxon>Ascomycota</taxon>
        <taxon>Pezizomycotina</taxon>
        <taxon>Sordariomycetes</taxon>
        <taxon>Hypocreomycetidae</taxon>
        <taxon>Hypocreales</taxon>
        <taxon>Sarocladiaceae</taxon>
        <taxon>Sarocladium</taxon>
    </lineage>
</organism>
<accession>A0AA39L4U5</accession>